<feature type="transmembrane region" description="Helical" evidence="1">
    <location>
        <begin position="26"/>
        <end position="45"/>
    </location>
</feature>
<name>A0A2H0NGP6_9BACT</name>
<organism evidence="2 3">
    <name type="scientific">Candidatus Gottesmanbacteria bacterium CG11_big_fil_rev_8_21_14_0_20_37_11</name>
    <dbReference type="NCBI Taxonomy" id="1974575"/>
    <lineage>
        <taxon>Bacteria</taxon>
        <taxon>Candidatus Gottesmaniibacteriota</taxon>
    </lineage>
</organism>
<keyword evidence="1" id="KW-1133">Transmembrane helix</keyword>
<evidence type="ECO:0000256" key="1">
    <source>
        <dbReference type="SAM" id="Phobius"/>
    </source>
</evidence>
<evidence type="ECO:0000313" key="3">
    <source>
        <dbReference type="Proteomes" id="UP000230707"/>
    </source>
</evidence>
<gene>
    <name evidence="2" type="ORF">COV53_05010</name>
</gene>
<evidence type="ECO:0000313" key="2">
    <source>
        <dbReference type="EMBL" id="PIR08057.1"/>
    </source>
</evidence>
<accession>A0A2H0NGP6</accession>
<protein>
    <submittedName>
        <fullName evidence="2">Uncharacterized protein</fullName>
    </submittedName>
</protein>
<comment type="caution">
    <text evidence="2">The sequence shown here is derived from an EMBL/GenBank/DDBJ whole genome shotgun (WGS) entry which is preliminary data.</text>
</comment>
<keyword evidence="1" id="KW-0472">Membrane</keyword>
<dbReference type="AlphaFoldDB" id="A0A2H0NGP6"/>
<proteinExistence type="predicted"/>
<dbReference type="Proteomes" id="UP000230707">
    <property type="component" value="Unassembled WGS sequence"/>
</dbReference>
<reference evidence="2 3" key="1">
    <citation type="submission" date="2017-09" db="EMBL/GenBank/DDBJ databases">
        <title>Depth-based differentiation of microbial function through sediment-hosted aquifers and enrichment of novel symbionts in the deep terrestrial subsurface.</title>
        <authorList>
            <person name="Probst A.J."/>
            <person name="Ladd B."/>
            <person name="Jarett J.K."/>
            <person name="Geller-Mcgrath D.E."/>
            <person name="Sieber C.M."/>
            <person name="Emerson J.B."/>
            <person name="Anantharaman K."/>
            <person name="Thomas B.C."/>
            <person name="Malmstrom R."/>
            <person name="Stieglmeier M."/>
            <person name="Klingl A."/>
            <person name="Woyke T."/>
            <person name="Ryan C.M."/>
            <person name="Banfield J.F."/>
        </authorList>
    </citation>
    <scope>NUCLEOTIDE SEQUENCE [LARGE SCALE GENOMIC DNA]</scope>
    <source>
        <strain evidence="2">CG11_big_fil_rev_8_21_14_0_20_37_11</strain>
    </source>
</reference>
<keyword evidence="1" id="KW-0812">Transmembrane</keyword>
<dbReference type="EMBL" id="PCWS01000111">
    <property type="protein sequence ID" value="PIR08057.1"/>
    <property type="molecule type" value="Genomic_DNA"/>
</dbReference>
<sequence length="438" mass="48295">MSNPLPVIGDNPQENGSLFKQKITKVIFAITLVLFVTTLVFYFLYYMPKKNTKKTLNAVNSRISSFKISEKSVKGVIDKIYLITTEEANIDSKGGLETSGLLVHPEIAQLKILSNILGISTKRGVPLIENTVSQFANEINHSMDMLANASSSVKGINTAAEDISIKKMRALKNEALNADTYITKANNDLAALTNETNVSFSLLPTNVVSENHKVNTSSSQYLNEAKKVSDYYKNISDTLITTNTKINSFKVALLSAGTVLSNLDPQKNSISEIKSGLSQVQVFLDQAKKDTEEIKILSETLKKISQTSLPTGVNKYHQHNIKVFDTVTEYFTSSSNVVQGFITSTSFIIAKVEKNQLLTTDVNMYKGVLVEGANTADKADAKFISDLQSLTGEEASLTLSFWQDNGLLKLGDRVEMELTNLEKTIGKEIEKNKVPYFN</sequence>